<keyword evidence="3 4" id="KW-0413">Isomerase</keyword>
<dbReference type="Gene3D" id="2.70.98.10">
    <property type="match status" value="1"/>
</dbReference>
<evidence type="ECO:0000256" key="3">
    <source>
        <dbReference type="ARBA" id="ARBA00023235"/>
    </source>
</evidence>
<dbReference type="Proteomes" id="UP000653472">
    <property type="component" value="Unassembled WGS sequence"/>
</dbReference>
<dbReference type="GO" id="GO:0047938">
    <property type="term" value="F:glucose-6-phosphate 1-epimerase activity"/>
    <property type="evidence" value="ECO:0007669"/>
    <property type="project" value="UniProtKB-UniRule"/>
</dbReference>
<dbReference type="InterPro" id="IPR014718">
    <property type="entry name" value="GH-type_carb-bd"/>
</dbReference>
<dbReference type="GO" id="GO:0030246">
    <property type="term" value="F:carbohydrate binding"/>
    <property type="evidence" value="ECO:0007669"/>
    <property type="project" value="UniProtKB-UniRule"/>
</dbReference>
<dbReference type="InterPro" id="IPR011013">
    <property type="entry name" value="Gal_mutarotase_sf_dom"/>
</dbReference>
<accession>A0A969W6E7</accession>
<dbReference type="SUPFAM" id="SSF74650">
    <property type="entry name" value="Galactose mutarotase-like"/>
    <property type="match status" value="1"/>
</dbReference>
<evidence type="ECO:0000313" key="6">
    <source>
        <dbReference type="EMBL" id="NKF21506.1"/>
    </source>
</evidence>
<dbReference type="GO" id="GO:0005737">
    <property type="term" value="C:cytoplasm"/>
    <property type="evidence" value="ECO:0007669"/>
    <property type="project" value="TreeGrafter"/>
</dbReference>
<protein>
    <recommendedName>
        <fullName evidence="4">Putative glucose-6-phosphate 1-epimerase</fullName>
        <ecNumber evidence="4">5.1.3.15</ecNumber>
    </recommendedName>
</protein>
<dbReference type="Pfam" id="PF01263">
    <property type="entry name" value="Aldose_epim"/>
    <property type="match status" value="1"/>
</dbReference>
<feature type="active site" evidence="5">
    <location>
        <position position="153"/>
    </location>
</feature>
<dbReference type="EMBL" id="JAAVXB010000002">
    <property type="protein sequence ID" value="NKF21506.1"/>
    <property type="molecule type" value="Genomic_DNA"/>
</dbReference>
<dbReference type="EC" id="5.1.3.15" evidence="4"/>
<evidence type="ECO:0000256" key="1">
    <source>
        <dbReference type="ARBA" id="ARBA00001096"/>
    </source>
</evidence>
<comment type="caution">
    <text evidence="6">The sequence shown here is derived from an EMBL/GenBank/DDBJ whole genome shotgun (WGS) entry which is preliminary data.</text>
</comment>
<reference evidence="6" key="1">
    <citation type="submission" date="2020-03" db="EMBL/GenBank/DDBJ databases">
        <title>Solimonas marina sp. nov., isolated from deep seawater of the Pacific Ocean.</title>
        <authorList>
            <person name="Liu X."/>
            <person name="Lai Q."/>
            <person name="Sun F."/>
            <person name="Gai Y."/>
            <person name="Li G."/>
            <person name="Shao Z."/>
        </authorList>
    </citation>
    <scope>NUCLEOTIDE SEQUENCE</scope>
    <source>
        <strain evidence="6">C16B3</strain>
    </source>
</reference>
<evidence type="ECO:0000256" key="2">
    <source>
        <dbReference type="ARBA" id="ARBA00005866"/>
    </source>
</evidence>
<sequence>MEFKAATAPYADVTIDSVDGAQATLSRHGAHVVSWQAAGGGEQLYLSSKAQAGAGQAIRGGIPVIFPQFAAEGPLPKHGVARTGTWTLSSRGRDADGRGRAIFTLADSADTRAVWPYAFLAALHVTVGGASLDVELRIHNRDDAPFTFTAALHTYLRVDDIDHARLSSLQGLHYRDSAHGNTACIETDDPLAIVGEVDRIYFDTPPAVELRDGRRTLRIGQRGFTDLVVWNPGAEKADALTDLDADGWRQMLCVEAAVIGVPVTLDPGAQWSAAQTLEVL</sequence>
<dbReference type="InterPro" id="IPR008183">
    <property type="entry name" value="Aldose_1/G6P_1-epimerase"/>
</dbReference>
<feature type="active site" evidence="5">
    <location>
        <position position="255"/>
    </location>
</feature>
<gene>
    <name evidence="6" type="ORF">G7Y82_04185</name>
</gene>
<evidence type="ECO:0000313" key="7">
    <source>
        <dbReference type="Proteomes" id="UP000653472"/>
    </source>
</evidence>
<dbReference type="CDD" id="cd09020">
    <property type="entry name" value="D-hex-6-P-epi_like"/>
    <property type="match status" value="1"/>
</dbReference>
<comment type="similarity">
    <text evidence="2 4">Belongs to the glucose-6-phosphate 1-epimerase family.</text>
</comment>
<dbReference type="AlphaFoldDB" id="A0A969W6E7"/>
<organism evidence="6 7">
    <name type="scientific">Solimonas marina</name>
    <dbReference type="NCBI Taxonomy" id="2714601"/>
    <lineage>
        <taxon>Bacteria</taxon>
        <taxon>Pseudomonadati</taxon>
        <taxon>Pseudomonadota</taxon>
        <taxon>Gammaproteobacteria</taxon>
        <taxon>Nevskiales</taxon>
        <taxon>Nevskiaceae</taxon>
        <taxon>Solimonas</taxon>
    </lineage>
</organism>
<proteinExistence type="inferred from homology"/>
<dbReference type="RefSeq" id="WP_168146768.1">
    <property type="nucleotide sequence ID" value="NZ_JAAVXB010000002.1"/>
</dbReference>
<dbReference type="InterPro" id="IPR025532">
    <property type="entry name" value="G6P_1-epimerase"/>
</dbReference>
<evidence type="ECO:0000256" key="4">
    <source>
        <dbReference type="PIRNR" id="PIRNR016020"/>
    </source>
</evidence>
<comment type="catalytic activity">
    <reaction evidence="1">
        <text>alpha-D-glucose 6-phosphate = beta-D-glucose 6-phosphate</text>
        <dbReference type="Rhea" id="RHEA:16249"/>
        <dbReference type="ChEBI" id="CHEBI:58225"/>
        <dbReference type="ChEBI" id="CHEBI:58247"/>
        <dbReference type="EC" id="5.1.3.15"/>
    </reaction>
</comment>
<evidence type="ECO:0000256" key="5">
    <source>
        <dbReference type="PIRSR" id="PIRSR016020-1"/>
    </source>
</evidence>
<keyword evidence="7" id="KW-1185">Reference proteome</keyword>
<dbReference type="PIRSF" id="PIRSF016020">
    <property type="entry name" value="PHexose_mutarotase"/>
    <property type="match status" value="1"/>
</dbReference>
<dbReference type="GO" id="GO:0005975">
    <property type="term" value="P:carbohydrate metabolic process"/>
    <property type="evidence" value="ECO:0007669"/>
    <property type="project" value="InterPro"/>
</dbReference>
<dbReference type="PANTHER" id="PTHR11122">
    <property type="entry name" value="APOSPORY-ASSOCIATED PROTEIN C-RELATED"/>
    <property type="match status" value="1"/>
</dbReference>
<name>A0A969W6E7_9GAMM</name>
<dbReference type="PANTHER" id="PTHR11122:SF13">
    <property type="entry name" value="GLUCOSE-6-PHOSPHATE 1-EPIMERASE"/>
    <property type="match status" value="1"/>
</dbReference>